<evidence type="ECO:0000256" key="1">
    <source>
        <dbReference type="SAM" id="Phobius"/>
    </source>
</evidence>
<protein>
    <submittedName>
        <fullName evidence="2">LysM peptidoglycan-binding domain-containing protein</fullName>
    </submittedName>
</protein>
<dbReference type="EMBL" id="JBIRYI010000001">
    <property type="protein sequence ID" value="MFI2485795.1"/>
    <property type="molecule type" value="Genomic_DNA"/>
</dbReference>
<accession>A0ABW7XET8</accession>
<keyword evidence="1" id="KW-0472">Membrane</keyword>
<dbReference type="RefSeq" id="WP_397401148.1">
    <property type="nucleotide sequence ID" value="NZ_JBIRYI010000001.1"/>
</dbReference>
<feature type="transmembrane region" description="Helical" evidence="1">
    <location>
        <begin position="96"/>
        <end position="118"/>
    </location>
</feature>
<organism evidence="2 3">
    <name type="scientific">Promicromonospora kroppenstedtii</name>
    <dbReference type="NCBI Taxonomy" id="440482"/>
    <lineage>
        <taxon>Bacteria</taxon>
        <taxon>Bacillati</taxon>
        <taxon>Actinomycetota</taxon>
        <taxon>Actinomycetes</taxon>
        <taxon>Micrococcales</taxon>
        <taxon>Promicromonosporaceae</taxon>
        <taxon>Promicromonospora</taxon>
    </lineage>
</organism>
<proteinExistence type="predicted"/>
<evidence type="ECO:0000313" key="3">
    <source>
        <dbReference type="Proteomes" id="UP001611580"/>
    </source>
</evidence>
<dbReference type="Proteomes" id="UP001611580">
    <property type="component" value="Unassembled WGS sequence"/>
</dbReference>
<keyword evidence="1" id="KW-0812">Transmembrane</keyword>
<reference evidence="2 3" key="1">
    <citation type="submission" date="2024-10" db="EMBL/GenBank/DDBJ databases">
        <title>The Natural Products Discovery Center: Release of the First 8490 Sequenced Strains for Exploring Actinobacteria Biosynthetic Diversity.</title>
        <authorList>
            <person name="Kalkreuter E."/>
            <person name="Kautsar S.A."/>
            <person name="Yang D."/>
            <person name="Bader C.D."/>
            <person name="Teijaro C.N."/>
            <person name="Fluegel L."/>
            <person name="Davis C.M."/>
            <person name="Simpson J.R."/>
            <person name="Lauterbach L."/>
            <person name="Steele A.D."/>
            <person name="Gui C."/>
            <person name="Meng S."/>
            <person name="Li G."/>
            <person name="Viehrig K."/>
            <person name="Ye F."/>
            <person name="Su P."/>
            <person name="Kiefer A.F."/>
            <person name="Nichols A."/>
            <person name="Cepeda A.J."/>
            <person name="Yan W."/>
            <person name="Fan B."/>
            <person name="Jiang Y."/>
            <person name="Adhikari A."/>
            <person name="Zheng C.-J."/>
            <person name="Schuster L."/>
            <person name="Cowan T.M."/>
            <person name="Smanski M.J."/>
            <person name="Chevrette M.G."/>
            <person name="De Carvalho L.P.S."/>
            <person name="Shen B."/>
        </authorList>
    </citation>
    <scope>NUCLEOTIDE SEQUENCE [LARGE SCALE GENOMIC DNA]</scope>
    <source>
        <strain evidence="2 3">NPDC019481</strain>
    </source>
</reference>
<dbReference type="InterPro" id="IPR036779">
    <property type="entry name" value="LysM_dom_sf"/>
</dbReference>
<evidence type="ECO:0000313" key="2">
    <source>
        <dbReference type="EMBL" id="MFI2485795.1"/>
    </source>
</evidence>
<gene>
    <name evidence="2" type="ORF">ACH47X_02740</name>
</gene>
<keyword evidence="1" id="KW-1133">Transmembrane helix</keyword>
<comment type="caution">
    <text evidence="2">The sequence shown here is derived from an EMBL/GenBank/DDBJ whole genome shotgun (WGS) entry which is preliminary data.</text>
</comment>
<keyword evidence="3" id="KW-1185">Reference proteome</keyword>
<dbReference type="Gene3D" id="3.10.350.10">
    <property type="entry name" value="LysM domain"/>
    <property type="match status" value="1"/>
</dbReference>
<name>A0ABW7XET8_9MICO</name>
<sequence length="181" mass="19087">MGDVIPLRQYTPAYGQVSGTSAAVRAYRLSPAHPAVRKAAPAGLRAVAPAQPRAVAPAQASSRAHASHRAYAPQGARSVADRLGVDGLRLTRRGRFVLVLLAMLLAAPMVTWGATAVASSPGEPTEVRVHAVQPGETLWGFAQDVARPGEDVRHAVGRLQELNEMPSATVRVGELLLLPKE</sequence>